<dbReference type="InterPro" id="IPR023408">
    <property type="entry name" value="MscS_beta-dom_sf"/>
</dbReference>
<evidence type="ECO:0000313" key="8">
    <source>
        <dbReference type="EMBL" id="MFC4870435.1"/>
    </source>
</evidence>
<dbReference type="Gene3D" id="1.10.287.1260">
    <property type="match status" value="1"/>
</dbReference>
<dbReference type="PANTHER" id="PTHR30566">
    <property type="entry name" value="YNAI-RELATED MECHANOSENSITIVE ION CHANNEL"/>
    <property type="match status" value="1"/>
</dbReference>
<dbReference type="InterPro" id="IPR010920">
    <property type="entry name" value="LSM_dom_sf"/>
</dbReference>
<dbReference type="SUPFAM" id="SSF50182">
    <property type="entry name" value="Sm-like ribonucleoproteins"/>
    <property type="match status" value="1"/>
</dbReference>
<comment type="subcellular location">
    <subcellularLocation>
        <location evidence="1">Cell membrane</location>
        <topology evidence="1">Multi-pass membrane protein</topology>
    </subcellularLocation>
</comment>
<evidence type="ECO:0000256" key="3">
    <source>
        <dbReference type="ARBA" id="ARBA00022692"/>
    </source>
</evidence>
<accession>A0ABV9SVM3</accession>
<dbReference type="PANTHER" id="PTHR30566:SF5">
    <property type="entry name" value="MECHANOSENSITIVE ION CHANNEL PROTEIN 1, MITOCHONDRIAL-RELATED"/>
    <property type="match status" value="1"/>
</dbReference>
<dbReference type="InterPro" id="IPR006685">
    <property type="entry name" value="MscS_channel_2nd"/>
</dbReference>
<gene>
    <name evidence="8" type="ORF">ACFPFU_01970</name>
</gene>
<evidence type="ECO:0000256" key="2">
    <source>
        <dbReference type="ARBA" id="ARBA00022475"/>
    </source>
</evidence>
<dbReference type="Gene3D" id="3.30.70.100">
    <property type="match status" value="1"/>
</dbReference>
<proteinExistence type="predicted"/>
<name>A0ABV9SVM3_9BACT</name>
<keyword evidence="2" id="KW-1003">Cell membrane</keyword>
<feature type="transmembrane region" description="Helical" evidence="6">
    <location>
        <begin position="86"/>
        <end position="110"/>
    </location>
</feature>
<dbReference type="EMBL" id="JBHSJJ010000001">
    <property type="protein sequence ID" value="MFC4870435.1"/>
    <property type="molecule type" value="Genomic_DNA"/>
</dbReference>
<dbReference type="Proteomes" id="UP001595818">
    <property type="component" value="Unassembled WGS sequence"/>
</dbReference>
<protein>
    <submittedName>
        <fullName evidence="8">Mechanosensitive ion channel family protein</fullName>
    </submittedName>
</protein>
<organism evidence="8 9">
    <name type="scientific">Negadavirga shengliensis</name>
    <dbReference type="NCBI Taxonomy" id="1389218"/>
    <lineage>
        <taxon>Bacteria</taxon>
        <taxon>Pseudomonadati</taxon>
        <taxon>Bacteroidota</taxon>
        <taxon>Cytophagia</taxon>
        <taxon>Cytophagales</taxon>
        <taxon>Cyclobacteriaceae</taxon>
        <taxon>Negadavirga</taxon>
    </lineage>
</organism>
<feature type="domain" description="Mechanosensitive ion channel MscS" evidence="7">
    <location>
        <begin position="97"/>
        <end position="172"/>
    </location>
</feature>
<keyword evidence="3 6" id="KW-0812">Transmembrane</keyword>
<evidence type="ECO:0000256" key="1">
    <source>
        <dbReference type="ARBA" id="ARBA00004651"/>
    </source>
</evidence>
<sequence>MFDNLFDFEIDAALRNRIIQTVLIILIIWVINKISVRLIYRGESVEMRKQYHTRKVVEYTSFFIGILIIGNLWISNFQSVTTFFGLLSAGIAIALKDIFVNIAGWAFIYLRKPFDVGDRIQIGEVKGDVIDLRLFQLSVLEIGNWVDADQSTGRVVHIPNGKVFTDTQANYSIGFNYIWNEQTVYITLMSDFKKAKAILMEILNTHLKDELKVAEKVFRKAKHDHLIVYKQFTPMVFTNITERGVQLSMRYICDPKKRRMLQHSITEAILEKFGPEDNIRLAYPTSTVLLHQDQPHPAVHPQKGPK</sequence>
<keyword evidence="9" id="KW-1185">Reference proteome</keyword>
<dbReference type="Pfam" id="PF00924">
    <property type="entry name" value="MS_channel_2nd"/>
    <property type="match status" value="1"/>
</dbReference>
<feature type="transmembrane region" description="Helical" evidence="6">
    <location>
        <begin position="18"/>
        <end position="36"/>
    </location>
</feature>
<evidence type="ECO:0000256" key="6">
    <source>
        <dbReference type="SAM" id="Phobius"/>
    </source>
</evidence>
<comment type="caution">
    <text evidence="8">The sequence shown here is derived from an EMBL/GenBank/DDBJ whole genome shotgun (WGS) entry which is preliminary data.</text>
</comment>
<dbReference type="SUPFAM" id="SSF82689">
    <property type="entry name" value="Mechanosensitive channel protein MscS (YggB), C-terminal domain"/>
    <property type="match status" value="1"/>
</dbReference>
<keyword evidence="4 6" id="KW-1133">Transmembrane helix</keyword>
<feature type="transmembrane region" description="Helical" evidence="6">
    <location>
        <begin position="56"/>
        <end position="74"/>
    </location>
</feature>
<dbReference type="Gene3D" id="2.30.30.60">
    <property type="match status" value="1"/>
</dbReference>
<evidence type="ECO:0000256" key="5">
    <source>
        <dbReference type="ARBA" id="ARBA00023136"/>
    </source>
</evidence>
<dbReference type="RefSeq" id="WP_377060967.1">
    <property type="nucleotide sequence ID" value="NZ_JBHSJJ010000001.1"/>
</dbReference>
<dbReference type="InterPro" id="IPR011066">
    <property type="entry name" value="MscS_channel_C_sf"/>
</dbReference>
<evidence type="ECO:0000259" key="7">
    <source>
        <dbReference type="Pfam" id="PF00924"/>
    </source>
</evidence>
<evidence type="ECO:0000256" key="4">
    <source>
        <dbReference type="ARBA" id="ARBA00022989"/>
    </source>
</evidence>
<reference evidence="9" key="1">
    <citation type="journal article" date="2019" name="Int. J. Syst. Evol. Microbiol.">
        <title>The Global Catalogue of Microorganisms (GCM) 10K type strain sequencing project: providing services to taxonomists for standard genome sequencing and annotation.</title>
        <authorList>
            <consortium name="The Broad Institute Genomics Platform"/>
            <consortium name="The Broad Institute Genome Sequencing Center for Infectious Disease"/>
            <person name="Wu L."/>
            <person name="Ma J."/>
        </authorList>
    </citation>
    <scope>NUCLEOTIDE SEQUENCE [LARGE SCALE GENOMIC DNA]</scope>
    <source>
        <strain evidence="9">CGMCC 4.7466</strain>
    </source>
</reference>
<keyword evidence="5 6" id="KW-0472">Membrane</keyword>
<evidence type="ECO:0000313" key="9">
    <source>
        <dbReference type="Proteomes" id="UP001595818"/>
    </source>
</evidence>